<dbReference type="PROSITE" id="PS51195">
    <property type="entry name" value="Q_MOTIF"/>
    <property type="match status" value="1"/>
</dbReference>
<evidence type="ECO:0000259" key="10">
    <source>
        <dbReference type="PROSITE" id="PS51192"/>
    </source>
</evidence>
<dbReference type="AlphaFoldDB" id="A0A6J1C0Q1"/>
<dbReference type="InterPro" id="IPR011545">
    <property type="entry name" value="DEAD/DEAH_box_helicase_dom"/>
</dbReference>
<keyword evidence="3 8" id="KW-0378">Hydrolase</keyword>
<evidence type="ECO:0000256" key="3">
    <source>
        <dbReference type="ARBA" id="ARBA00022801"/>
    </source>
</evidence>
<gene>
    <name evidence="14" type="primary">LOC111007379</name>
</gene>
<dbReference type="InterPro" id="IPR014001">
    <property type="entry name" value="Helicase_ATP-bd"/>
</dbReference>
<dbReference type="GO" id="GO:0016787">
    <property type="term" value="F:hydrolase activity"/>
    <property type="evidence" value="ECO:0007669"/>
    <property type="project" value="UniProtKB-KW"/>
</dbReference>
<evidence type="ECO:0000313" key="13">
    <source>
        <dbReference type="Proteomes" id="UP000504603"/>
    </source>
</evidence>
<feature type="compositionally biased region" description="Gly residues" evidence="9">
    <location>
        <begin position="100"/>
        <end position="137"/>
    </location>
</feature>
<dbReference type="Pfam" id="PF00270">
    <property type="entry name" value="DEAD"/>
    <property type="match status" value="1"/>
</dbReference>
<feature type="region of interest" description="Disordered" evidence="9">
    <location>
        <begin position="100"/>
        <end position="141"/>
    </location>
</feature>
<dbReference type="EC" id="3.6.4.13" evidence="1"/>
<dbReference type="CDD" id="cd18787">
    <property type="entry name" value="SF2_C_DEAD"/>
    <property type="match status" value="1"/>
</dbReference>
<dbReference type="Gene3D" id="3.40.50.300">
    <property type="entry name" value="P-loop containing nucleotide triphosphate hydrolases"/>
    <property type="match status" value="2"/>
</dbReference>
<sequence length="618" mass="67208">MNPYDHRYADPNSYRERRSDLICPQPPAPSLLAGREPLYKGYPPPPVSYYGRERGGGGVGGGLPSAGGLNGFPRFQPPAGPFNIGRGGGALESRRMFDSGRGGNRTGGNIGFGGGRGGGTGFEGRGGGRGAGRGGSSRGELGSIVLPNQNFGNLVPFEKNFYTECPSVRAMTESEVKIYRERRDITVEGYDVPKPIRSFQEANFPAYCLDVIAKLGFVEPTPIQAQGWPMAMKGRDLIGIAETGSGKTLAYLLPALIHISAQPRLAHGEGPIVLVLAPTRELAVQIQQEATKFASRANIRSTCIYGGAPKGPQIRDLKTGVEIVIATPGRLIDMLEAGHTNLRRVTYLVLDEADRMLDMGFEPQIRTILSQIRPDRQTLYWSATWPREVEKLARQFLRNAYKVIIGSPDLKANQSINQVVEVVTEAEKYRRLIKLLVEVMDGSRILIFVETKKGCDKVTRQLRMDGWPALSIHGDKKQAERDLVLTEFKSGRNPIMTATDVAARGLDVKDIKCVINYDFPSSLEDYVHRIGRTGRAGAKGTAFTFFTHANAKHARELMKILREAGQVVTPALSALASASGFGGPGAKFRPQQGYRGGYGNRTLVSGSNAIPIGATRPR</sequence>
<comment type="similarity">
    <text evidence="8">Belongs to the DEAD box helicase family.</text>
</comment>
<dbReference type="FunFam" id="3.40.50.300:FF:000079">
    <property type="entry name" value="probable ATP-dependent RNA helicase DDX17"/>
    <property type="match status" value="1"/>
</dbReference>
<evidence type="ECO:0000256" key="2">
    <source>
        <dbReference type="ARBA" id="ARBA00022741"/>
    </source>
</evidence>
<feature type="region of interest" description="Disordered" evidence="9">
    <location>
        <begin position="1"/>
        <end position="39"/>
    </location>
</feature>
<evidence type="ECO:0000313" key="14">
    <source>
        <dbReference type="RefSeq" id="XP_022135421.1"/>
    </source>
</evidence>
<evidence type="ECO:0000256" key="7">
    <source>
        <dbReference type="PROSITE-ProRule" id="PRU00552"/>
    </source>
</evidence>
<feature type="domain" description="DEAD-box RNA helicase Q" evidence="12">
    <location>
        <begin position="197"/>
        <end position="225"/>
    </location>
</feature>
<dbReference type="InterPro" id="IPR001650">
    <property type="entry name" value="Helicase_C-like"/>
</dbReference>
<dbReference type="GO" id="GO:0003724">
    <property type="term" value="F:RNA helicase activity"/>
    <property type="evidence" value="ECO:0007669"/>
    <property type="project" value="UniProtKB-EC"/>
</dbReference>
<dbReference type="FunFam" id="3.40.50.300:FF:000008">
    <property type="entry name" value="ATP-dependent RNA helicase RhlB"/>
    <property type="match status" value="1"/>
</dbReference>
<evidence type="ECO:0000256" key="8">
    <source>
        <dbReference type="RuleBase" id="RU000492"/>
    </source>
</evidence>
<feature type="short sequence motif" description="Q motif" evidence="7">
    <location>
        <begin position="197"/>
        <end position="225"/>
    </location>
</feature>
<evidence type="ECO:0000256" key="5">
    <source>
        <dbReference type="ARBA" id="ARBA00022840"/>
    </source>
</evidence>
<reference evidence="14" key="1">
    <citation type="submission" date="2025-08" db="UniProtKB">
        <authorList>
            <consortium name="RefSeq"/>
        </authorList>
    </citation>
    <scope>IDENTIFICATION</scope>
    <source>
        <strain evidence="14">OHB3-1</strain>
    </source>
</reference>
<dbReference type="PANTHER" id="PTHR47958">
    <property type="entry name" value="ATP-DEPENDENT RNA HELICASE DBP3"/>
    <property type="match status" value="1"/>
</dbReference>
<dbReference type="PROSITE" id="PS51192">
    <property type="entry name" value="HELICASE_ATP_BIND_1"/>
    <property type="match status" value="1"/>
</dbReference>
<feature type="domain" description="Helicase C-terminal" evidence="11">
    <location>
        <begin position="431"/>
        <end position="576"/>
    </location>
</feature>
<evidence type="ECO:0000256" key="4">
    <source>
        <dbReference type="ARBA" id="ARBA00022806"/>
    </source>
</evidence>
<evidence type="ECO:0000259" key="12">
    <source>
        <dbReference type="PROSITE" id="PS51195"/>
    </source>
</evidence>
<dbReference type="PROSITE" id="PS00039">
    <property type="entry name" value="DEAD_ATP_HELICASE"/>
    <property type="match status" value="1"/>
</dbReference>
<keyword evidence="4 8" id="KW-0347">Helicase</keyword>
<proteinExistence type="inferred from homology"/>
<dbReference type="OrthoDB" id="196131at2759"/>
<feature type="domain" description="Helicase ATP-binding" evidence="10">
    <location>
        <begin position="228"/>
        <end position="403"/>
    </location>
</feature>
<keyword evidence="13" id="KW-1185">Reference proteome</keyword>
<evidence type="ECO:0000259" key="11">
    <source>
        <dbReference type="PROSITE" id="PS51194"/>
    </source>
</evidence>
<dbReference type="SUPFAM" id="SSF52540">
    <property type="entry name" value="P-loop containing nucleoside triphosphate hydrolases"/>
    <property type="match status" value="1"/>
</dbReference>
<name>A0A6J1C0Q1_MOMCH</name>
<organism evidence="13 14">
    <name type="scientific">Momordica charantia</name>
    <name type="common">Bitter gourd</name>
    <name type="synonym">Balsam pear</name>
    <dbReference type="NCBI Taxonomy" id="3673"/>
    <lineage>
        <taxon>Eukaryota</taxon>
        <taxon>Viridiplantae</taxon>
        <taxon>Streptophyta</taxon>
        <taxon>Embryophyta</taxon>
        <taxon>Tracheophyta</taxon>
        <taxon>Spermatophyta</taxon>
        <taxon>Magnoliopsida</taxon>
        <taxon>eudicotyledons</taxon>
        <taxon>Gunneridae</taxon>
        <taxon>Pentapetalae</taxon>
        <taxon>rosids</taxon>
        <taxon>fabids</taxon>
        <taxon>Cucurbitales</taxon>
        <taxon>Cucurbitaceae</taxon>
        <taxon>Momordiceae</taxon>
        <taxon>Momordica</taxon>
    </lineage>
</organism>
<protein>
    <recommendedName>
        <fullName evidence="1">RNA helicase</fullName>
        <ecNumber evidence="1">3.6.4.13</ecNumber>
    </recommendedName>
</protein>
<evidence type="ECO:0000256" key="1">
    <source>
        <dbReference type="ARBA" id="ARBA00012552"/>
    </source>
</evidence>
<dbReference type="Proteomes" id="UP000504603">
    <property type="component" value="Unplaced"/>
</dbReference>
<keyword evidence="5 8" id="KW-0067">ATP-binding</keyword>
<dbReference type="SMART" id="SM00487">
    <property type="entry name" value="DEXDc"/>
    <property type="match status" value="1"/>
</dbReference>
<accession>A0A6J1C0Q1</accession>
<dbReference type="PROSITE" id="PS51194">
    <property type="entry name" value="HELICASE_CTER"/>
    <property type="match status" value="1"/>
</dbReference>
<evidence type="ECO:0000256" key="6">
    <source>
        <dbReference type="ARBA" id="ARBA00022884"/>
    </source>
</evidence>
<dbReference type="InterPro" id="IPR000629">
    <property type="entry name" value="RNA-helicase_DEAD-box_CS"/>
</dbReference>
<dbReference type="SMART" id="SM00490">
    <property type="entry name" value="HELICc"/>
    <property type="match status" value="1"/>
</dbReference>
<evidence type="ECO:0000256" key="9">
    <source>
        <dbReference type="SAM" id="MobiDB-lite"/>
    </source>
</evidence>
<feature type="compositionally biased region" description="Basic and acidic residues" evidence="9">
    <location>
        <begin position="1"/>
        <end position="20"/>
    </location>
</feature>
<dbReference type="Pfam" id="PF00271">
    <property type="entry name" value="Helicase_C"/>
    <property type="match status" value="1"/>
</dbReference>
<dbReference type="GeneID" id="111007379"/>
<dbReference type="InterPro" id="IPR014014">
    <property type="entry name" value="RNA_helicase_DEAD_Q_motif"/>
</dbReference>
<keyword evidence="2 8" id="KW-0547">Nucleotide-binding</keyword>
<dbReference type="GO" id="GO:0003723">
    <property type="term" value="F:RNA binding"/>
    <property type="evidence" value="ECO:0007669"/>
    <property type="project" value="UniProtKB-KW"/>
</dbReference>
<dbReference type="CDD" id="cd17966">
    <property type="entry name" value="DEADc_DDX5_DDX17"/>
    <property type="match status" value="1"/>
</dbReference>
<dbReference type="KEGG" id="mcha:111007379"/>
<dbReference type="InterPro" id="IPR027417">
    <property type="entry name" value="P-loop_NTPase"/>
</dbReference>
<keyword evidence="6" id="KW-0694">RNA-binding</keyword>
<dbReference type="GO" id="GO:0005524">
    <property type="term" value="F:ATP binding"/>
    <property type="evidence" value="ECO:0007669"/>
    <property type="project" value="UniProtKB-KW"/>
</dbReference>
<dbReference type="RefSeq" id="XP_022135421.1">
    <property type="nucleotide sequence ID" value="XM_022279729.1"/>
</dbReference>